<evidence type="ECO:0000256" key="1">
    <source>
        <dbReference type="SAM" id="Phobius"/>
    </source>
</evidence>
<comment type="caution">
    <text evidence="2">The sequence shown here is derived from an EMBL/GenBank/DDBJ whole genome shotgun (WGS) entry which is preliminary data.</text>
</comment>
<organism evidence="2 3">
    <name type="scientific">Vitis vinifera</name>
    <name type="common">Grape</name>
    <dbReference type="NCBI Taxonomy" id="29760"/>
    <lineage>
        <taxon>Eukaryota</taxon>
        <taxon>Viridiplantae</taxon>
        <taxon>Streptophyta</taxon>
        <taxon>Embryophyta</taxon>
        <taxon>Tracheophyta</taxon>
        <taxon>Spermatophyta</taxon>
        <taxon>Magnoliopsida</taxon>
        <taxon>eudicotyledons</taxon>
        <taxon>Gunneridae</taxon>
        <taxon>Pentapetalae</taxon>
        <taxon>rosids</taxon>
        <taxon>Vitales</taxon>
        <taxon>Vitaceae</taxon>
        <taxon>Viteae</taxon>
        <taxon>Vitis</taxon>
    </lineage>
</organism>
<feature type="transmembrane region" description="Helical" evidence="1">
    <location>
        <begin position="147"/>
        <end position="168"/>
    </location>
</feature>
<reference evidence="2 3" key="1">
    <citation type="journal article" date="2018" name="PLoS Genet.">
        <title>Population sequencing reveals clonal diversity and ancestral inbreeding in the grapevine cultivar Chardonnay.</title>
        <authorList>
            <person name="Roach M.J."/>
            <person name="Johnson D.L."/>
            <person name="Bohlmann J."/>
            <person name="van Vuuren H.J."/>
            <person name="Jones S.J."/>
            <person name="Pretorius I.S."/>
            <person name="Schmidt S.A."/>
            <person name="Borneman A.R."/>
        </authorList>
    </citation>
    <scope>NUCLEOTIDE SEQUENCE [LARGE SCALE GENOMIC DNA]</scope>
    <source>
        <strain evidence="3">cv. Chardonnay</strain>
        <tissue evidence="2">Leaf</tissue>
    </source>
</reference>
<keyword evidence="1" id="KW-0472">Membrane</keyword>
<evidence type="ECO:0008006" key="4">
    <source>
        <dbReference type="Google" id="ProtNLM"/>
    </source>
</evidence>
<dbReference type="EMBL" id="QGNW01000843">
    <property type="protein sequence ID" value="RVW61037.1"/>
    <property type="molecule type" value="Genomic_DNA"/>
</dbReference>
<keyword evidence="1" id="KW-0812">Transmembrane</keyword>
<protein>
    <recommendedName>
        <fullName evidence="4">DUF4283 domain-containing protein</fullName>
    </recommendedName>
</protein>
<gene>
    <name evidence="2" type="ORF">CK203_045839</name>
</gene>
<sequence>MEQLKKAMELAGYRVGGLRKEALLQVGKWVRAMICECQGKVQDWGVVGNALASVMGVRGMICINPFIDYKGIFFLDFVERVEWFEKRGRLVLRGGMALCLQKCLPRENAVLLESSGGGKVTEMDQDTLKHIDLSKVKLKLEMNPNMVLPQLLEVINGAWVFTVVVLVIEREMRRVAEEN</sequence>
<dbReference type="Proteomes" id="UP000288805">
    <property type="component" value="Unassembled WGS sequence"/>
</dbReference>
<accession>A0A438FM17</accession>
<evidence type="ECO:0000313" key="2">
    <source>
        <dbReference type="EMBL" id="RVW61037.1"/>
    </source>
</evidence>
<dbReference type="AlphaFoldDB" id="A0A438FM17"/>
<name>A0A438FM17_VITVI</name>
<keyword evidence="1" id="KW-1133">Transmembrane helix</keyword>
<evidence type="ECO:0000313" key="3">
    <source>
        <dbReference type="Proteomes" id="UP000288805"/>
    </source>
</evidence>
<proteinExistence type="predicted"/>